<dbReference type="Gramene" id="TuG1812G0100000643.01.T01">
    <property type="protein sequence ID" value="TuG1812G0100000643.01.T01"/>
    <property type="gene ID" value="TuG1812G0100000643.01"/>
</dbReference>
<proteinExistence type="predicted"/>
<dbReference type="EnsemblPlants" id="TuG1812G0100000643.01.T01">
    <property type="protein sequence ID" value="TuG1812G0100000643.01.T01"/>
    <property type="gene ID" value="TuG1812G0100000643.01"/>
</dbReference>
<evidence type="ECO:0000256" key="1">
    <source>
        <dbReference type="SAM" id="MobiDB-lite"/>
    </source>
</evidence>
<dbReference type="Proteomes" id="UP000015106">
    <property type="component" value="Chromosome 1"/>
</dbReference>
<reference evidence="3" key="1">
    <citation type="journal article" date="2013" name="Nature">
        <title>Draft genome of the wheat A-genome progenitor Triticum urartu.</title>
        <authorList>
            <person name="Ling H.Q."/>
            <person name="Zhao S."/>
            <person name="Liu D."/>
            <person name="Wang J."/>
            <person name="Sun H."/>
            <person name="Zhang C."/>
            <person name="Fan H."/>
            <person name="Li D."/>
            <person name="Dong L."/>
            <person name="Tao Y."/>
            <person name="Gao C."/>
            <person name="Wu H."/>
            <person name="Li Y."/>
            <person name="Cui Y."/>
            <person name="Guo X."/>
            <person name="Zheng S."/>
            <person name="Wang B."/>
            <person name="Yu K."/>
            <person name="Liang Q."/>
            <person name="Yang W."/>
            <person name="Lou X."/>
            <person name="Chen J."/>
            <person name="Feng M."/>
            <person name="Jian J."/>
            <person name="Zhang X."/>
            <person name="Luo G."/>
            <person name="Jiang Y."/>
            <person name="Liu J."/>
            <person name="Wang Z."/>
            <person name="Sha Y."/>
            <person name="Zhang B."/>
            <person name="Wu H."/>
            <person name="Tang D."/>
            <person name="Shen Q."/>
            <person name="Xue P."/>
            <person name="Zou S."/>
            <person name="Wang X."/>
            <person name="Liu X."/>
            <person name="Wang F."/>
            <person name="Yang Y."/>
            <person name="An X."/>
            <person name="Dong Z."/>
            <person name="Zhang K."/>
            <person name="Zhang X."/>
            <person name="Luo M.C."/>
            <person name="Dvorak J."/>
            <person name="Tong Y."/>
            <person name="Wang J."/>
            <person name="Yang H."/>
            <person name="Li Z."/>
            <person name="Wang D."/>
            <person name="Zhang A."/>
            <person name="Wang J."/>
        </authorList>
    </citation>
    <scope>NUCLEOTIDE SEQUENCE</scope>
    <source>
        <strain evidence="3">cv. G1812</strain>
    </source>
</reference>
<keyword evidence="3" id="KW-1185">Reference proteome</keyword>
<evidence type="ECO:0000313" key="2">
    <source>
        <dbReference type="EnsemblPlants" id="TuG1812G0100000643.01.T01"/>
    </source>
</evidence>
<organism evidence="2 3">
    <name type="scientific">Triticum urartu</name>
    <name type="common">Red wild einkorn</name>
    <name type="synonym">Crithodium urartu</name>
    <dbReference type="NCBI Taxonomy" id="4572"/>
    <lineage>
        <taxon>Eukaryota</taxon>
        <taxon>Viridiplantae</taxon>
        <taxon>Streptophyta</taxon>
        <taxon>Embryophyta</taxon>
        <taxon>Tracheophyta</taxon>
        <taxon>Spermatophyta</taxon>
        <taxon>Magnoliopsida</taxon>
        <taxon>Liliopsida</taxon>
        <taxon>Poales</taxon>
        <taxon>Poaceae</taxon>
        <taxon>BOP clade</taxon>
        <taxon>Pooideae</taxon>
        <taxon>Triticodae</taxon>
        <taxon>Triticeae</taxon>
        <taxon>Triticinae</taxon>
        <taxon>Triticum</taxon>
    </lineage>
</organism>
<accession>A0A8R7JVD3</accession>
<evidence type="ECO:0000313" key="3">
    <source>
        <dbReference type="Proteomes" id="UP000015106"/>
    </source>
</evidence>
<reference evidence="2" key="3">
    <citation type="submission" date="2022-06" db="UniProtKB">
        <authorList>
            <consortium name="EnsemblPlants"/>
        </authorList>
    </citation>
    <scope>IDENTIFICATION</scope>
</reference>
<protein>
    <submittedName>
        <fullName evidence="2">Uncharacterized protein</fullName>
    </submittedName>
</protein>
<dbReference type="PANTHER" id="PTHR33130">
    <property type="entry name" value="PUTATIVE (DUF1639)-RELATED"/>
    <property type="match status" value="1"/>
</dbReference>
<dbReference type="AlphaFoldDB" id="A0A8R7JVD3"/>
<reference evidence="2" key="2">
    <citation type="submission" date="2018-03" db="EMBL/GenBank/DDBJ databases">
        <title>The Triticum urartu genome reveals the dynamic nature of wheat genome evolution.</title>
        <authorList>
            <person name="Ling H."/>
            <person name="Ma B."/>
            <person name="Shi X."/>
            <person name="Liu H."/>
            <person name="Dong L."/>
            <person name="Sun H."/>
            <person name="Cao Y."/>
            <person name="Gao Q."/>
            <person name="Zheng S."/>
            <person name="Li Y."/>
            <person name="Yu Y."/>
            <person name="Du H."/>
            <person name="Qi M."/>
            <person name="Li Y."/>
            <person name="Yu H."/>
            <person name="Cui Y."/>
            <person name="Wang N."/>
            <person name="Chen C."/>
            <person name="Wu H."/>
            <person name="Zhao Y."/>
            <person name="Zhang J."/>
            <person name="Li Y."/>
            <person name="Zhou W."/>
            <person name="Zhang B."/>
            <person name="Hu W."/>
            <person name="Eijk M."/>
            <person name="Tang J."/>
            <person name="Witsenboer H."/>
            <person name="Zhao S."/>
            <person name="Li Z."/>
            <person name="Zhang A."/>
            <person name="Wang D."/>
            <person name="Liang C."/>
        </authorList>
    </citation>
    <scope>NUCLEOTIDE SEQUENCE [LARGE SCALE GENOMIC DNA]</scope>
    <source>
        <strain evidence="2">cv. G1812</strain>
    </source>
</reference>
<dbReference type="Pfam" id="PF07797">
    <property type="entry name" value="DUF1639"/>
    <property type="match status" value="1"/>
</dbReference>
<feature type="region of interest" description="Disordered" evidence="1">
    <location>
        <begin position="1"/>
        <end position="26"/>
    </location>
</feature>
<dbReference type="PANTHER" id="PTHR33130:SF86">
    <property type="entry name" value="OS01G0132500 PROTEIN"/>
    <property type="match status" value="1"/>
</dbReference>
<dbReference type="InterPro" id="IPR012438">
    <property type="entry name" value="DUF1639"/>
</dbReference>
<name>A0A8R7JVD3_TRIUA</name>
<sequence length="105" mass="11873">MSSQAEVVAMSALPQASERKRRSVRADALDRPRFSVTLSAEEIEEDIYALTGALPRSRPRHRPPVVQNRLNCYFPARGYRRSTRSPTECRMITESLNSPSIVAQQ</sequence>